<dbReference type="RefSeq" id="WP_119548791.1">
    <property type="nucleotide sequence ID" value="NZ_QXIR01000031.1"/>
</dbReference>
<comment type="caution">
    <text evidence="2">The sequence shown here is derived from an EMBL/GenBank/DDBJ whole genome shotgun (WGS) entry which is preliminary data.</text>
</comment>
<evidence type="ECO:0000313" key="3">
    <source>
        <dbReference type="Proteomes" id="UP000265801"/>
    </source>
</evidence>
<reference evidence="2 3" key="1">
    <citation type="submission" date="2018-09" db="EMBL/GenBank/DDBJ databases">
        <title>Bacillus saliacetes sp. nov., isolated from Thai shrimp paste (Ka-pi).</title>
        <authorList>
            <person name="Daroonpunt R."/>
            <person name="Tanasupawat S."/>
            <person name="Yiamsombut S."/>
        </authorList>
    </citation>
    <scope>NUCLEOTIDE SEQUENCE [LARGE SCALE GENOMIC DNA]</scope>
    <source>
        <strain evidence="2 3">SKP7-4</strain>
    </source>
</reference>
<feature type="region of interest" description="Disordered" evidence="1">
    <location>
        <begin position="14"/>
        <end position="82"/>
    </location>
</feature>
<evidence type="ECO:0000256" key="1">
    <source>
        <dbReference type="SAM" id="MobiDB-lite"/>
    </source>
</evidence>
<protein>
    <submittedName>
        <fullName evidence="2">Transporter</fullName>
    </submittedName>
</protein>
<accession>A0A3A1QWQ0</accession>
<sequence length="153" mass="16687">MYYDYRQMQFPGFPPGQGGAGFPSFPPGGGGQGFPSYPPGGGQGFPGFPPTQPGGQGQGQQPPGPPPSFTPSQAQAQTLTTTSSQGATTFAVDPGAIQRCLFRYTFIWMRGGQSFWFYPTFVGRNSIAGFRWTGFSWFYFGTDLRRVRSFQCF</sequence>
<name>A0A3A1QWQ0_9BACI</name>
<gene>
    <name evidence="2" type="ORF">D3H55_18545</name>
</gene>
<proteinExistence type="predicted"/>
<feature type="compositionally biased region" description="Gly residues" evidence="1">
    <location>
        <begin position="15"/>
        <end position="45"/>
    </location>
</feature>
<dbReference type="EMBL" id="QXIR01000031">
    <property type="protein sequence ID" value="RIW29598.1"/>
    <property type="molecule type" value="Genomic_DNA"/>
</dbReference>
<dbReference type="Proteomes" id="UP000265801">
    <property type="component" value="Unassembled WGS sequence"/>
</dbReference>
<keyword evidence="3" id="KW-1185">Reference proteome</keyword>
<evidence type="ECO:0000313" key="2">
    <source>
        <dbReference type="EMBL" id="RIW29598.1"/>
    </source>
</evidence>
<dbReference type="AlphaFoldDB" id="A0A3A1QWQ0"/>
<dbReference type="OrthoDB" id="2068061at2"/>
<organism evidence="2 3">
    <name type="scientific">Bacillus salacetis</name>
    <dbReference type="NCBI Taxonomy" id="2315464"/>
    <lineage>
        <taxon>Bacteria</taxon>
        <taxon>Bacillati</taxon>
        <taxon>Bacillota</taxon>
        <taxon>Bacilli</taxon>
        <taxon>Bacillales</taxon>
        <taxon>Bacillaceae</taxon>
        <taxon>Bacillus</taxon>
    </lineage>
</organism>
<feature type="compositionally biased region" description="Low complexity" evidence="1">
    <location>
        <begin position="70"/>
        <end position="82"/>
    </location>
</feature>